<organism evidence="3 4">
    <name type="scientific">Streptomyces mashuensis</name>
    <dbReference type="NCBI Taxonomy" id="33904"/>
    <lineage>
        <taxon>Bacteria</taxon>
        <taxon>Bacillati</taxon>
        <taxon>Actinomycetota</taxon>
        <taxon>Actinomycetes</taxon>
        <taxon>Kitasatosporales</taxon>
        <taxon>Streptomycetaceae</taxon>
        <taxon>Streptomyces</taxon>
    </lineage>
</organism>
<dbReference type="Gene3D" id="3.60.10.10">
    <property type="entry name" value="Endonuclease/exonuclease/phosphatase"/>
    <property type="match status" value="1"/>
</dbReference>
<dbReference type="GO" id="GO:0003824">
    <property type="term" value="F:catalytic activity"/>
    <property type="evidence" value="ECO:0007669"/>
    <property type="project" value="InterPro"/>
</dbReference>
<dbReference type="AlphaFoldDB" id="A0A919B319"/>
<evidence type="ECO:0000313" key="3">
    <source>
        <dbReference type="EMBL" id="GHF40601.1"/>
    </source>
</evidence>
<keyword evidence="4" id="KW-1185">Reference proteome</keyword>
<protein>
    <recommendedName>
        <fullName evidence="2">Endonuclease/exonuclease/phosphatase domain-containing protein</fullName>
    </recommendedName>
</protein>
<comment type="caution">
    <text evidence="3">The sequence shown here is derived from an EMBL/GenBank/DDBJ whole genome shotgun (WGS) entry which is preliminary data.</text>
</comment>
<dbReference type="Proteomes" id="UP000638313">
    <property type="component" value="Unassembled WGS sequence"/>
</dbReference>
<evidence type="ECO:0000259" key="2">
    <source>
        <dbReference type="Pfam" id="PF03372"/>
    </source>
</evidence>
<gene>
    <name evidence="3" type="ORF">GCM10010218_22480</name>
</gene>
<proteinExistence type="predicted"/>
<dbReference type="EMBL" id="BNBD01000003">
    <property type="protein sequence ID" value="GHF40601.1"/>
    <property type="molecule type" value="Genomic_DNA"/>
</dbReference>
<evidence type="ECO:0000256" key="1">
    <source>
        <dbReference type="SAM" id="SignalP"/>
    </source>
</evidence>
<dbReference type="InterPro" id="IPR005135">
    <property type="entry name" value="Endo/exonuclease/phosphatase"/>
</dbReference>
<dbReference type="SUPFAM" id="SSF56219">
    <property type="entry name" value="DNase I-like"/>
    <property type="match status" value="1"/>
</dbReference>
<name>A0A919B319_9ACTN</name>
<sequence length="323" mass="34646">MRTWRATKATRAARAVRALPAAVLALLGPAAAPSAAADGGTSTATYTVWQWNVAGDAMNHNSTTNGMVNAAATSILNRDADFVALNELCASQYRALVDTLRAAHWPVDDANFARFEGTYPAKTAVCGGEELGIAVFSKRPLGVADRFALPDDGKREKRKLLCAGLKDQPHVKFCATHLTYVDAYRKPQLDFVRDRLEGYYRGGDTVLTAGDFNMEPDWGRMDDVYSSAVNTPYNGRNTGHYHELDDDDPAECHGYGESTVSTVVPEAAGPCGTGQKIDFVFVREDRIAGAYGADSLAPSTQCGGGLCSDHRILTGTVTVSVKD</sequence>
<feature type="domain" description="Endonuclease/exonuclease/phosphatase" evidence="2">
    <location>
        <begin position="50"/>
        <end position="310"/>
    </location>
</feature>
<dbReference type="InterPro" id="IPR036691">
    <property type="entry name" value="Endo/exonu/phosph_ase_sf"/>
</dbReference>
<reference evidence="3" key="1">
    <citation type="journal article" date="2014" name="Int. J. Syst. Evol. Microbiol.">
        <title>Complete genome sequence of Corynebacterium casei LMG S-19264T (=DSM 44701T), isolated from a smear-ripened cheese.</title>
        <authorList>
            <consortium name="US DOE Joint Genome Institute (JGI-PGF)"/>
            <person name="Walter F."/>
            <person name="Albersmeier A."/>
            <person name="Kalinowski J."/>
            <person name="Ruckert C."/>
        </authorList>
    </citation>
    <scope>NUCLEOTIDE SEQUENCE</scope>
    <source>
        <strain evidence="3">JCM 4059</strain>
    </source>
</reference>
<keyword evidence="1" id="KW-0732">Signal</keyword>
<feature type="chain" id="PRO_5039116163" description="Endonuclease/exonuclease/phosphatase domain-containing protein" evidence="1">
    <location>
        <begin position="37"/>
        <end position="323"/>
    </location>
</feature>
<reference evidence="3" key="2">
    <citation type="submission" date="2020-09" db="EMBL/GenBank/DDBJ databases">
        <authorList>
            <person name="Sun Q."/>
            <person name="Ohkuma M."/>
        </authorList>
    </citation>
    <scope>NUCLEOTIDE SEQUENCE</scope>
    <source>
        <strain evidence="3">JCM 4059</strain>
    </source>
</reference>
<dbReference type="Pfam" id="PF03372">
    <property type="entry name" value="Exo_endo_phos"/>
    <property type="match status" value="1"/>
</dbReference>
<feature type="signal peptide" evidence="1">
    <location>
        <begin position="1"/>
        <end position="36"/>
    </location>
</feature>
<dbReference type="RefSeq" id="WP_190129343.1">
    <property type="nucleotide sequence ID" value="NZ_BNBD01000003.1"/>
</dbReference>
<accession>A0A919B319</accession>
<evidence type="ECO:0000313" key="4">
    <source>
        <dbReference type="Proteomes" id="UP000638313"/>
    </source>
</evidence>